<dbReference type="InterPro" id="IPR015925">
    <property type="entry name" value="Ryanodine_IP3_receptor"/>
</dbReference>
<dbReference type="PANTHER" id="PTHR45816">
    <property type="entry name" value="MIR DOMAIN-CONTAINING PROTEIN"/>
    <property type="match status" value="1"/>
</dbReference>
<accession>A0A7L2IST7</accession>
<keyword evidence="3" id="KW-1185">Reference proteome</keyword>
<dbReference type="GO" id="GO:0070679">
    <property type="term" value="F:inositol 1,4,5 trisphosphate binding"/>
    <property type="evidence" value="ECO:0007669"/>
    <property type="project" value="UniProtKB-UniRule"/>
</dbReference>
<keyword evidence="1" id="KW-0813">Transport</keyword>
<proteinExistence type="inferred from homology"/>
<organism evidence="2 3">
    <name type="scientific">Semnornis frantzii</name>
    <dbReference type="NCBI Taxonomy" id="91796"/>
    <lineage>
        <taxon>Eukaryota</taxon>
        <taxon>Metazoa</taxon>
        <taxon>Chordata</taxon>
        <taxon>Craniata</taxon>
        <taxon>Vertebrata</taxon>
        <taxon>Euteleostomi</taxon>
        <taxon>Archelosauria</taxon>
        <taxon>Archosauria</taxon>
        <taxon>Dinosauria</taxon>
        <taxon>Saurischia</taxon>
        <taxon>Theropoda</taxon>
        <taxon>Coelurosauria</taxon>
        <taxon>Aves</taxon>
        <taxon>Neognathae</taxon>
        <taxon>Neoaves</taxon>
        <taxon>Telluraves</taxon>
        <taxon>Coraciimorphae</taxon>
        <taxon>Piciformes</taxon>
        <taxon>Ramphastidae</taxon>
        <taxon>Semnornis</taxon>
    </lineage>
</organism>
<keyword evidence="1" id="KW-0107">Calcium channel</keyword>
<keyword evidence="1" id="KW-0106">Calcium</keyword>
<keyword evidence="1" id="KW-0406">Ion transport</keyword>
<reference evidence="2 3" key="1">
    <citation type="submission" date="2019-09" db="EMBL/GenBank/DDBJ databases">
        <title>Bird 10,000 Genomes (B10K) Project - Family phase.</title>
        <authorList>
            <person name="Zhang G."/>
        </authorList>
    </citation>
    <scope>NUCLEOTIDE SEQUENCE [LARGE SCALE GENOMIC DNA]</scope>
    <source>
        <strain evidence="2">B10K-DU-001-42</strain>
        <tissue evidence="2">Muscle</tissue>
    </source>
</reference>
<comment type="subunit">
    <text evidence="1">Homotetramer.</text>
</comment>
<evidence type="ECO:0000313" key="2">
    <source>
        <dbReference type="EMBL" id="NXR14604.1"/>
    </source>
</evidence>
<evidence type="ECO:0000313" key="3">
    <source>
        <dbReference type="Proteomes" id="UP000536381"/>
    </source>
</evidence>
<keyword evidence="1" id="KW-0256">Endoplasmic reticulum</keyword>
<gene>
    <name evidence="2" type="primary">Itpr1_1</name>
    <name evidence="2" type="ORF">SEMFRA_R06206</name>
</gene>
<dbReference type="EMBL" id="VWYK01110811">
    <property type="protein sequence ID" value="NXR14604.1"/>
    <property type="molecule type" value="Genomic_DNA"/>
</dbReference>
<comment type="subcellular location">
    <subcellularLocation>
        <location evidence="1">Endoplasmic reticulum membrane</location>
        <topology evidence="1">Multi-pass membrane protein</topology>
    </subcellularLocation>
</comment>
<dbReference type="GO" id="GO:0051209">
    <property type="term" value="P:release of sequestered calcium ion into cytosol"/>
    <property type="evidence" value="ECO:0007669"/>
    <property type="project" value="UniProtKB-UniRule"/>
</dbReference>
<dbReference type="GO" id="GO:0005220">
    <property type="term" value="F:inositol 1,4,5-trisphosphate-gated calcium channel activity"/>
    <property type="evidence" value="ECO:0007669"/>
    <property type="project" value="UniProtKB-UniRule"/>
</dbReference>
<evidence type="ECO:0000256" key="1">
    <source>
        <dbReference type="RuleBase" id="RU368044"/>
    </source>
</evidence>
<feature type="non-terminal residue" evidence="2">
    <location>
        <position position="1"/>
    </location>
</feature>
<keyword evidence="1" id="KW-0472">Membrane</keyword>
<sequence length="183" mass="21541">RYQLNLFARMCLDRQYLAINEISGQLDVDLILRCMSDENLPYDLRASFCRLMLHMHVDRDPQEQVTPVKYARLWSEIPSEIAIDDYDSSGTSKDEIKERFAQTMEFVEEYLRDVVCQRFPFSDKEKNKLTFEVVVNLARNLIYFGFYNFCDLLRLTKILLAILDCVHITTIFPITKMAKGEES</sequence>
<comment type="function">
    <text evidence="1">Receptor for inositol 1,4,5-trisphosphate, a second messenger that mediates the release of intracellular calcium.</text>
</comment>
<dbReference type="Proteomes" id="UP000536381">
    <property type="component" value="Unassembled WGS sequence"/>
</dbReference>
<dbReference type="OrthoDB" id="76898at2759"/>
<protein>
    <recommendedName>
        <fullName evidence="1">Inositol 1,4,5-trisphosphate receptor</fullName>
    </recommendedName>
</protein>
<keyword evidence="1" id="KW-0109">Calcium transport</keyword>
<name>A0A7L2IST7_9PICI</name>
<feature type="non-terminal residue" evidence="2">
    <location>
        <position position="183"/>
    </location>
</feature>
<keyword evidence="1" id="KW-0675">Receptor</keyword>
<keyword evidence="1" id="KW-1071">Ligand-gated ion channel</keyword>
<dbReference type="PANTHER" id="PTHR45816:SF2">
    <property type="entry name" value="INOSITOL 1,4,5-TRISPHOSPHATE RECEPTOR"/>
    <property type="match status" value="1"/>
</dbReference>
<dbReference type="InterPro" id="IPR000493">
    <property type="entry name" value="InsP3_rcpt"/>
</dbReference>
<dbReference type="PRINTS" id="PR00779">
    <property type="entry name" value="INSP3RECEPTR"/>
</dbReference>
<dbReference type="GO" id="GO:0005789">
    <property type="term" value="C:endoplasmic reticulum membrane"/>
    <property type="evidence" value="ECO:0007669"/>
    <property type="project" value="UniProtKB-SubCell"/>
</dbReference>
<keyword evidence="1" id="KW-0407">Ion channel</keyword>
<comment type="domain">
    <text evidence="1">The ITPR1 structure has a large solenoid CY assembly built around the central helical bundle made of the C-terminal domains from four ITPR1 subunits. The solenoid scaffold includes domains responsible for binding of ligands and regulatory proteins and is connected via an allosteric nexus at the cytosolic-membrane interface to the transmembrane channel assembly. Six transmembrane helices from each subunit form the central ion-conduction pore.</text>
</comment>
<dbReference type="AlphaFoldDB" id="A0A7L2IST7"/>
<comment type="caution">
    <text evidence="2">The sequence shown here is derived from an EMBL/GenBank/DDBJ whole genome shotgun (WGS) entry which is preliminary data.</text>
</comment>
<comment type="similarity">
    <text evidence="1">Belongs to the InsP3 receptor family.</text>
</comment>